<evidence type="ECO:0000313" key="4">
    <source>
        <dbReference type="Proteomes" id="UP000035904"/>
    </source>
</evidence>
<protein>
    <submittedName>
        <fullName evidence="3">Site-specific recombinase</fullName>
    </submittedName>
</protein>
<dbReference type="Proteomes" id="UP000035904">
    <property type="component" value="Unassembled WGS sequence"/>
</dbReference>
<dbReference type="InterPro" id="IPR011010">
    <property type="entry name" value="DNA_brk_join_enz"/>
</dbReference>
<evidence type="ECO:0000259" key="2">
    <source>
        <dbReference type="PROSITE" id="PS51898"/>
    </source>
</evidence>
<evidence type="ECO:0000256" key="1">
    <source>
        <dbReference type="ARBA" id="ARBA00023172"/>
    </source>
</evidence>
<gene>
    <name evidence="3" type="ORF">ABW01_12655</name>
</gene>
<comment type="caution">
    <text evidence="3">The sequence shown here is derived from an EMBL/GenBank/DDBJ whole genome shotgun (WGS) entry which is preliminary data.</text>
</comment>
<dbReference type="EMBL" id="LDPG01000007">
    <property type="protein sequence ID" value="KLV18459.1"/>
    <property type="molecule type" value="Genomic_DNA"/>
</dbReference>
<sequence length="288" mass="34138">MLVEYKSYLLSKGYTENTVSRYIKEILLYYNSMEKPISEEYIQIYLHNRKSHTKISNLKRIQSVLINYYYFLFGVKLGPILNENKLKNEKITYLKHSEFNSLVQTVLNPYPVAIGEKEKLLRSILKERNLMILLLLGKYGLTRNEVVTLNMDQVNFYMRNIKIGETNISIQNEDMNRLYDYYKSIPVSIRPMMHSEQAVFVAYDNNRMTYLWDYSKEMPKRLSDEAIKKLIRKEGQYAGLHNISSRVLRNTAIINALNNGESVETVKTLFRLKSIHAVNRYRRFLRIE</sequence>
<evidence type="ECO:0000313" key="3">
    <source>
        <dbReference type="EMBL" id="KLV18459.1"/>
    </source>
</evidence>
<dbReference type="GO" id="GO:0003677">
    <property type="term" value="F:DNA binding"/>
    <property type="evidence" value="ECO:0007669"/>
    <property type="project" value="InterPro"/>
</dbReference>
<proteinExistence type="predicted"/>
<dbReference type="Pfam" id="PF00589">
    <property type="entry name" value="Phage_integrase"/>
    <property type="match status" value="1"/>
</dbReference>
<feature type="domain" description="Tyr recombinase" evidence="2">
    <location>
        <begin position="89"/>
        <end position="288"/>
    </location>
</feature>
<dbReference type="Gene3D" id="1.10.443.10">
    <property type="entry name" value="Intergrase catalytic core"/>
    <property type="match status" value="1"/>
</dbReference>
<dbReference type="SUPFAM" id="SSF56349">
    <property type="entry name" value="DNA breaking-rejoining enzymes"/>
    <property type="match status" value="1"/>
</dbReference>
<dbReference type="PROSITE" id="PS51898">
    <property type="entry name" value="TYR_RECOMBINASE"/>
    <property type="match status" value="1"/>
</dbReference>
<organism evidence="3 4">
    <name type="scientific">Bacillus anthracis</name>
    <name type="common">anthrax bacterium</name>
    <dbReference type="NCBI Taxonomy" id="1392"/>
    <lineage>
        <taxon>Bacteria</taxon>
        <taxon>Bacillati</taxon>
        <taxon>Bacillota</taxon>
        <taxon>Bacilli</taxon>
        <taxon>Bacillales</taxon>
        <taxon>Bacillaceae</taxon>
        <taxon>Bacillus</taxon>
        <taxon>Bacillus cereus group</taxon>
    </lineage>
</organism>
<dbReference type="GO" id="GO:0015074">
    <property type="term" value="P:DNA integration"/>
    <property type="evidence" value="ECO:0007669"/>
    <property type="project" value="InterPro"/>
</dbReference>
<keyword evidence="1" id="KW-0233">DNA recombination</keyword>
<reference evidence="3 4" key="1">
    <citation type="submission" date="2015-05" db="EMBL/GenBank/DDBJ databases">
        <title>Whole genome sequence and identification of bacterial endophytes from Costus igneus.</title>
        <authorList>
            <person name="Lee Y.P."/>
            <person name="Gan H.M."/>
            <person name="Eng W."/>
            <person name="Wheatley M.S."/>
            <person name="Caraballo A."/>
            <person name="Polter S."/>
            <person name="Savka M.A."/>
            <person name="Hudson A.O."/>
        </authorList>
    </citation>
    <scope>NUCLEOTIDE SEQUENCE [LARGE SCALE GENOMIC DNA]</scope>
    <source>
        <strain evidence="3 4">RIT375</strain>
    </source>
</reference>
<dbReference type="PATRIC" id="fig|1392.242.peg.5551"/>
<accession>A0A0J1HXQ6</accession>
<dbReference type="GO" id="GO:0006310">
    <property type="term" value="P:DNA recombination"/>
    <property type="evidence" value="ECO:0007669"/>
    <property type="project" value="UniProtKB-KW"/>
</dbReference>
<dbReference type="AlphaFoldDB" id="A0A0J1HXQ6"/>
<dbReference type="InterPro" id="IPR013762">
    <property type="entry name" value="Integrase-like_cat_sf"/>
</dbReference>
<name>A0A0J1HXQ6_BACAN</name>
<dbReference type="InterPro" id="IPR002104">
    <property type="entry name" value="Integrase_catalytic"/>
</dbReference>